<dbReference type="RefSeq" id="WP_006806002.1">
    <property type="nucleotide sequence ID" value="NZ_GG700634.1"/>
</dbReference>
<organism evidence="1 2">
    <name type="scientific">Leptotrichia hofstadii F0254</name>
    <dbReference type="NCBI Taxonomy" id="634994"/>
    <lineage>
        <taxon>Bacteria</taxon>
        <taxon>Fusobacteriati</taxon>
        <taxon>Fusobacteriota</taxon>
        <taxon>Fusobacteriia</taxon>
        <taxon>Fusobacteriales</taxon>
        <taxon>Leptotrichiaceae</taxon>
        <taxon>Leptotrichia</taxon>
    </lineage>
</organism>
<comment type="caution">
    <text evidence="1">The sequence shown here is derived from an EMBL/GenBank/DDBJ whole genome shotgun (WGS) entry which is preliminary data.</text>
</comment>
<name>C9N1J4_9FUSO</name>
<accession>C9N1J4</accession>
<dbReference type="eggNOG" id="COG1323">
    <property type="taxonomic scope" value="Bacteria"/>
</dbReference>
<sequence length="65" mass="8131">MKNVKTEERIFWKLEEIQKFLPEKSFDIIFKNLEWKRNKRISGDKIKEEIFKIVKYKILTEKKKK</sequence>
<dbReference type="Proteomes" id="UP000006233">
    <property type="component" value="Unassembled WGS sequence"/>
</dbReference>
<evidence type="ECO:0000313" key="2">
    <source>
        <dbReference type="Proteomes" id="UP000006233"/>
    </source>
</evidence>
<gene>
    <name evidence="1" type="ORF">GCWU000323_02716</name>
</gene>
<dbReference type="EMBL" id="ACVB02000029">
    <property type="protein sequence ID" value="EEX73387.1"/>
    <property type="molecule type" value="Genomic_DNA"/>
</dbReference>
<protein>
    <submittedName>
        <fullName evidence="1">Uncharacterized protein</fullName>
    </submittedName>
</protein>
<dbReference type="AlphaFoldDB" id="C9N1J4"/>
<dbReference type="HOGENOM" id="CLU_2844536_0_0_0"/>
<evidence type="ECO:0000313" key="1">
    <source>
        <dbReference type="EMBL" id="EEX73387.1"/>
    </source>
</evidence>
<proteinExistence type="predicted"/>
<reference evidence="1 2" key="1">
    <citation type="submission" date="2009-09" db="EMBL/GenBank/DDBJ databases">
        <authorList>
            <person name="Weinstock G."/>
            <person name="Sodergren E."/>
            <person name="Clifton S."/>
            <person name="Fulton L."/>
            <person name="Fulton B."/>
            <person name="Courtney L."/>
            <person name="Fronick C."/>
            <person name="Harrison M."/>
            <person name="Strong C."/>
            <person name="Farmer C."/>
            <person name="Delahaunty K."/>
            <person name="Markovic C."/>
            <person name="Hall O."/>
            <person name="Minx P."/>
            <person name="Tomlinson C."/>
            <person name="Mitreva M."/>
            <person name="Nelson J."/>
            <person name="Hou S."/>
            <person name="Wollam A."/>
            <person name="Pepin K.H."/>
            <person name="Johnson M."/>
            <person name="Bhonagiri V."/>
            <person name="Nash W.E."/>
            <person name="Warren W."/>
            <person name="Chinwalla A."/>
            <person name="Mardis E.R."/>
            <person name="Wilson R.K."/>
        </authorList>
    </citation>
    <scope>NUCLEOTIDE SEQUENCE [LARGE SCALE GENOMIC DNA]</scope>
    <source>
        <strain evidence="1 2">F0254</strain>
    </source>
</reference>
<dbReference type="STRING" id="634994.GCWU000323_02716"/>